<keyword evidence="5 8" id="KW-1133">Transmembrane helix</keyword>
<protein>
    <recommendedName>
        <fullName evidence="9">Cas1p 10 TM acyl transferase domain-containing protein</fullName>
    </recommendedName>
</protein>
<proteinExistence type="inferred from homology"/>
<evidence type="ECO:0000256" key="7">
    <source>
        <dbReference type="ARBA" id="ARBA00023180"/>
    </source>
</evidence>
<name>A0A1Y2CMU8_9FUNG</name>
<feature type="transmembrane region" description="Helical" evidence="8">
    <location>
        <begin position="688"/>
        <end position="705"/>
    </location>
</feature>
<feature type="transmembrane region" description="Helical" evidence="8">
    <location>
        <begin position="747"/>
        <end position="770"/>
    </location>
</feature>
<dbReference type="Pfam" id="PF07779">
    <property type="entry name" value="Cas1_AcylT"/>
    <property type="match status" value="1"/>
</dbReference>
<dbReference type="PANTHER" id="PTHR13533">
    <property type="entry name" value="N-ACETYLNEURAMINATE 9-O-ACETYLTRANSFERASE"/>
    <property type="match status" value="1"/>
</dbReference>
<feature type="transmembrane region" description="Helical" evidence="8">
    <location>
        <begin position="359"/>
        <end position="377"/>
    </location>
</feature>
<evidence type="ECO:0000256" key="4">
    <source>
        <dbReference type="ARBA" id="ARBA00022692"/>
    </source>
</evidence>
<evidence type="ECO:0000256" key="6">
    <source>
        <dbReference type="ARBA" id="ARBA00023136"/>
    </source>
</evidence>
<dbReference type="GO" id="GO:0016020">
    <property type="term" value="C:membrane"/>
    <property type="evidence" value="ECO:0007669"/>
    <property type="project" value="UniProtKB-SubCell"/>
</dbReference>
<comment type="similarity">
    <text evidence="2">Belongs to the PC-esterase family. CASD1 subfamily.</text>
</comment>
<organism evidence="10 11">
    <name type="scientific">Neocallimastix californiae</name>
    <dbReference type="NCBI Taxonomy" id="1754190"/>
    <lineage>
        <taxon>Eukaryota</taxon>
        <taxon>Fungi</taxon>
        <taxon>Fungi incertae sedis</taxon>
        <taxon>Chytridiomycota</taxon>
        <taxon>Chytridiomycota incertae sedis</taxon>
        <taxon>Neocallimastigomycetes</taxon>
        <taxon>Neocallimastigales</taxon>
        <taxon>Neocallimastigaceae</taxon>
        <taxon>Neocallimastix</taxon>
    </lineage>
</organism>
<feature type="transmembrane region" description="Helical" evidence="8">
    <location>
        <begin position="575"/>
        <end position="608"/>
    </location>
</feature>
<evidence type="ECO:0000256" key="3">
    <source>
        <dbReference type="ARBA" id="ARBA00022679"/>
    </source>
</evidence>
<feature type="transmembrane region" description="Helical" evidence="8">
    <location>
        <begin position="520"/>
        <end position="539"/>
    </location>
</feature>
<sequence>MSDNSIDIPILKGNDSLSKKQPSLPYFQATSKSNSSQNEKWRKTFNISFIFCIIITVIFLIPLIHKKESYDIHDTNSCSALINNGHWVSSPSKNNSYWQPETCVIKKYRYDLESIQVCLKDTNINFVGDITLSRLFQYLEAVVFGSITSSDDIKEKKTIERNVETTKLVYHQDNFFDSEYFNQLLKQNTSMNTRNIFILSSGKTIINDNLNSKTNEINEVEFNKDKDEWSKNFLQTLVKIQRTNNEYYIRLLTPIFDIDEDQPISKRLIEWNDYITQVTEDIREKDINGKGNIHVPLSWNKLYYDSIYDYDKDNRDEFIKNIVREELNLFLNSICNSKINTTDSTCCINYSKSNIKQDIILILLFIFGPLSLFYRKIIQKYYLVPPMINRYIPDDDLVINLTTLALTIYFSYITDHTALFLKANKQYSIFKYLVLLILISVPIINSIETSKNTTILNSEQVSEWQGLILVLYLIIQYCNDSEGDISNNITRVFISSYMFLIGYSNYDYYYRKGNYEIINFIYLILKKVTLPLILAFSLNNSIIDYFFPIMNIFWSLIIYSTMGILASYNNKRKFFLIKLGCSIGITFLIFVLLPFISKYIFIILSVLFGVEWNYLQWNQYISLDFWTVWIGVGFSYLINNIYETVDDLASHKFKISTLNIIGIASSIGGCLFVIPIMFIASKGTYDKIHPWISFIIPIAYLLLRNSNHIMRKRISKFLCWIGSFSMEIYVLYNHFLISSSSNGHGVIIYIHNSYWCNLIVSCIILIWLSYTMSKTINGLCRWIINSFFNLSLSSANTYNALNNSSTSNLHYDINGSVNLNNNTINNLQEPSSSDAQVTSDSNEENNLNSILNNNSQENLTLMQDPNNETLKSIQYRWFGLIILLWIINIL</sequence>
<keyword evidence="6 8" id="KW-0472">Membrane</keyword>
<dbReference type="GO" id="GO:0005975">
    <property type="term" value="P:carbohydrate metabolic process"/>
    <property type="evidence" value="ECO:0007669"/>
    <property type="project" value="UniProtKB-ARBA"/>
</dbReference>
<keyword evidence="3" id="KW-0808">Transferase</keyword>
<dbReference type="OrthoDB" id="2135254at2759"/>
<dbReference type="GO" id="GO:0005794">
    <property type="term" value="C:Golgi apparatus"/>
    <property type="evidence" value="ECO:0007669"/>
    <property type="project" value="UniProtKB-ARBA"/>
</dbReference>
<feature type="transmembrane region" description="Helical" evidence="8">
    <location>
        <begin position="658"/>
        <end position="682"/>
    </location>
</feature>
<keyword evidence="4 8" id="KW-0812">Transmembrane</keyword>
<dbReference type="Proteomes" id="UP000193920">
    <property type="component" value="Unassembled WGS sequence"/>
</dbReference>
<dbReference type="STRING" id="1754190.A0A1Y2CMU8"/>
<evidence type="ECO:0000256" key="2">
    <source>
        <dbReference type="ARBA" id="ARBA00010666"/>
    </source>
</evidence>
<keyword evidence="11" id="KW-1185">Reference proteome</keyword>
<gene>
    <name evidence="10" type="ORF">LY90DRAFT_671028</name>
</gene>
<accession>A0A1Y2CMU8</accession>
<reference evidence="10 11" key="1">
    <citation type="submission" date="2016-08" db="EMBL/GenBank/DDBJ databases">
        <title>A Parts List for Fungal Cellulosomes Revealed by Comparative Genomics.</title>
        <authorList>
            <consortium name="DOE Joint Genome Institute"/>
            <person name="Haitjema C.H."/>
            <person name="Gilmore S.P."/>
            <person name="Henske J.K."/>
            <person name="Solomon K.V."/>
            <person name="De Groot R."/>
            <person name="Kuo A."/>
            <person name="Mondo S.J."/>
            <person name="Salamov A.A."/>
            <person name="Labutti K."/>
            <person name="Zhao Z."/>
            <person name="Chiniquy J."/>
            <person name="Barry K."/>
            <person name="Brewer H.M."/>
            <person name="Purvine S.O."/>
            <person name="Wright A.T."/>
            <person name="Boxma B."/>
            <person name="Van Alen T."/>
            <person name="Hackstein J.H."/>
            <person name="Baker S.E."/>
            <person name="Grigoriev I.V."/>
            <person name="O'Malley M.A."/>
        </authorList>
    </citation>
    <scope>NUCLEOTIDE SEQUENCE [LARGE SCALE GENOMIC DNA]</scope>
    <source>
        <strain evidence="10 11">G1</strain>
    </source>
</reference>
<comment type="subcellular location">
    <subcellularLocation>
        <location evidence="1">Membrane</location>
        <topology evidence="1">Multi-pass membrane protein</topology>
    </subcellularLocation>
</comment>
<feature type="transmembrane region" description="Helical" evidence="8">
    <location>
        <begin position="545"/>
        <end position="568"/>
    </location>
</feature>
<feature type="transmembrane region" description="Helical" evidence="8">
    <location>
        <begin position="873"/>
        <end position="889"/>
    </location>
</feature>
<feature type="transmembrane region" description="Helical" evidence="8">
    <location>
        <begin position="489"/>
        <end position="508"/>
    </location>
</feature>
<evidence type="ECO:0000313" key="11">
    <source>
        <dbReference type="Proteomes" id="UP000193920"/>
    </source>
</evidence>
<comment type="caution">
    <text evidence="10">The sequence shown here is derived from an EMBL/GenBank/DDBJ whole genome shotgun (WGS) entry which is preliminary data.</text>
</comment>
<dbReference type="PANTHER" id="PTHR13533:SF1">
    <property type="entry name" value="N-ACETYLNEURAMINATE 9-O-ACETYLTRANSFERASE"/>
    <property type="match status" value="1"/>
</dbReference>
<dbReference type="GO" id="GO:0016740">
    <property type="term" value="F:transferase activity"/>
    <property type="evidence" value="ECO:0007669"/>
    <property type="project" value="UniProtKB-KW"/>
</dbReference>
<dbReference type="AlphaFoldDB" id="A0A1Y2CMU8"/>
<feature type="transmembrane region" description="Helical" evidence="8">
    <location>
        <begin position="620"/>
        <end position="638"/>
    </location>
</feature>
<keyword evidence="7" id="KW-0325">Glycoprotein</keyword>
<evidence type="ECO:0000313" key="10">
    <source>
        <dbReference type="EMBL" id="ORY48350.1"/>
    </source>
</evidence>
<dbReference type="EMBL" id="MCOG01000102">
    <property type="protein sequence ID" value="ORY48350.1"/>
    <property type="molecule type" value="Genomic_DNA"/>
</dbReference>
<feature type="transmembrane region" description="Helical" evidence="8">
    <location>
        <begin position="397"/>
        <end position="417"/>
    </location>
</feature>
<feature type="transmembrane region" description="Helical" evidence="8">
    <location>
        <begin position="45"/>
        <end position="64"/>
    </location>
</feature>
<evidence type="ECO:0000256" key="5">
    <source>
        <dbReference type="ARBA" id="ARBA00022989"/>
    </source>
</evidence>
<evidence type="ECO:0000259" key="9">
    <source>
        <dbReference type="Pfam" id="PF07779"/>
    </source>
</evidence>
<feature type="transmembrane region" description="Helical" evidence="8">
    <location>
        <begin position="717"/>
        <end position="735"/>
    </location>
</feature>
<dbReference type="InterPro" id="IPR012419">
    <property type="entry name" value="Cas1_AcylTrans_dom"/>
</dbReference>
<evidence type="ECO:0000256" key="1">
    <source>
        <dbReference type="ARBA" id="ARBA00004141"/>
    </source>
</evidence>
<feature type="transmembrane region" description="Helical" evidence="8">
    <location>
        <begin position="429"/>
        <end position="447"/>
    </location>
</feature>
<feature type="domain" description="Cas1p 10 TM acyl transferase" evidence="9">
    <location>
        <begin position="340"/>
        <end position="785"/>
    </location>
</feature>
<evidence type="ECO:0000256" key="8">
    <source>
        <dbReference type="SAM" id="Phobius"/>
    </source>
</evidence>